<evidence type="ECO:0000313" key="8">
    <source>
        <dbReference type="Proteomes" id="UP001237642"/>
    </source>
</evidence>
<keyword evidence="6" id="KW-0812">Transmembrane</keyword>
<proteinExistence type="inferred from homology"/>
<dbReference type="PANTHER" id="PTHR11782:SF125">
    <property type="entry name" value="APYRASE 7-RELATED"/>
    <property type="match status" value="1"/>
</dbReference>
<keyword evidence="4" id="KW-0547">Nucleotide-binding</keyword>
<accession>A0AAD8GW27</accession>
<reference evidence="7" key="2">
    <citation type="submission" date="2023-05" db="EMBL/GenBank/DDBJ databases">
        <authorList>
            <person name="Schelkunov M.I."/>
        </authorList>
    </citation>
    <scope>NUCLEOTIDE SEQUENCE</scope>
    <source>
        <strain evidence="7">Hsosn_3</strain>
        <tissue evidence="7">Leaf</tissue>
    </source>
</reference>
<dbReference type="GO" id="GO:0016020">
    <property type="term" value="C:membrane"/>
    <property type="evidence" value="ECO:0007669"/>
    <property type="project" value="TreeGrafter"/>
</dbReference>
<keyword evidence="6" id="KW-0472">Membrane</keyword>
<evidence type="ECO:0000256" key="1">
    <source>
        <dbReference type="ARBA" id="ARBA00009283"/>
    </source>
</evidence>
<dbReference type="PANTHER" id="PTHR11782">
    <property type="entry name" value="ADENOSINE/GUANOSINE DIPHOSPHATASE"/>
    <property type="match status" value="1"/>
</dbReference>
<comment type="similarity">
    <text evidence="1">Belongs to the GDA1/CD39 NTPase family.</text>
</comment>
<feature type="binding site" evidence="4">
    <location>
        <begin position="324"/>
        <end position="328"/>
    </location>
    <ligand>
        <name>ATP</name>
        <dbReference type="ChEBI" id="CHEBI:30616"/>
    </ligand>
</feature>
<dbReference type="Pfam" id="PF01150">
    <property type="entry name" value="GDA1_CD39"/>
    <property type="match status" value="1"/>
</dbReference>
<evidence type="ECO:0000256" key="2">
    <source>
        <dbReference type="ARBA" id="ARBA00022801"/>
    </source>
</evidence>
<feature type="active site" description="Proton acceptor" evidence="3">
    <location>
        <position position="293"/>
    </location>
</feature>
<keyword evidence="6" id="KW-1133">Transmembrane helix</keyword>
<dbReference type="Gene3D" id="3.30.420.40">
    <property type="match status" value="1"/>
</dbReference>
<dbReference type="AlphaFoldDB" id="A0AAD8GW27"/>
<dbReference type="EMBL" id="JAUIZM010000011">
    <property type="protein sequence ID" value="KAK1355108.1"/>
    <property type="molecule type" value="Genomic_DNA"/>
</dbReference>
<dbReference type="GO" id="GO:0017110">
    <property type="term" value="F:nucleoside diphosphate phosphatase activity"/>
    <property type="evidence" value="ECO:0007669"/>
    <property type="project" value="TreeGrafter"/>
</dbReference>
<evidence type="ECO:0000256" key="4">
    <source>
        <dbReference type="PIRSR" id="PIRSR600407-2"/>
    </source>
</evidence>
<organism evidence="7 8">
    <name type="scientific">Heracleum sosnowskyi</name>
    <dbReference type="NCBI Taxonomy" id="360622"/>
    <lineage>
        <taxon>Eukaryota</taxon>
        <taxon>Viridiplantae</taxon>
        <taxon>Streptophyta</taxon>
        <taxon>Embryophyta</taxon>
        <taxon>Tracheophyta</taxon>
        <taxon>Spermatophyta</taxon>
        <taxon>Magnoliopsida</taxon>
        <taxon>eudicotyledons</taxon>
        <taxon>Gunneridae</taxon>
        <taxon>Pentapetalae</taxon>
        <taxon>asterids</taxon>
        <taxon>campanulids</taxon>
        <taxon>Apiales</taxon>
        <taxon>Apiaceae</taxon>
        <taxon>Apioideae</taxon>
        <taxon>apioid superclade</taxon>
        <taxon>Tordylieae</taxon>
        <taxon>Tordyliinae</taxon>
        <taxon>Heracleum</taxon>
    </lineage>
</organism>
<feature type="region of interest" description="Disordered" evidence="5">
    <location>
        <begin position="746"/>
        <end position="768"/>
    </location>
</feature>
<evidence type="ECO:0000313" key="7">
    <source>
        <dbReference type="EMBL" id="KAK1355108.1"/>
    </source>
</evidence>
<feature type="transmembrane region" description="Helical" evidence="6">
    <location>
        <begin position="606"/>
        <end position="625"/>
    </location>
</feature>
<keyword evidence="2" id="KW-0378">Hydrolase</keyword>
<reference evidence="7" key="1">
    <citation type="submission" date="2023-02" db="EMBL/GenBank/DDBJ databases">
        <title>Genome of toxic invasive species Heracleum sosnowskyi carries increased number of genes despite the absence of recent whole-genome duplications.</title>
        <authorList>
            <person name="Schelkunov M."/>
            <person name="Shtratnikova V."/>
            <person name="Makarenko M."/>
            <person name="Klepikova A."/>
            <person name="Omelchenko D."/>
            <person name="Novikova G."/>
            <person name="Obukhova E."/>
            <person name="Bogdanov V."/>
            <person name="Penin A."/>
            <person name="Logacheva M."/>
        </authorList>
    </citation>
    <scope>NUCLEOTIDE SEQUENCE</scope>
    <source>
        <strain evidence="7">Hsosn_3</strain>
        <tissue evidence="7">Leaf</tissue>
    </source>
</reference>
<name>A0AAD8GW27_9APIA</name>
<gene>
    <name evidence="7" type="ORF">POM88_048364</name>
</gene>
<evidence type="ECO:0000256" key="6">
    <source>
        <dbReference type="SAM" id="Phobius"/>
    </source>
</evidence>
<protein>
    <submittedName>
        <fullName evidence="7">Apyrase</fullName>
    </submittedName>
</protein>
<dbReference type="GO" id="GO:0009134">
    <property type="term" value="P:nucleoside diphosphate catabolic process"/>
    <property type="evidence" value="ECO:0007669"/>
    <property type="project" value="TreeGrafter"/>
</dbReference>
<dbReference type="Gene3D" id="3.30.420.150">
    <property type="entry name" value="Exopolyphosphatase. Domain 2"/>
    <property type="match status" value="1"/>
</dbReference>
<dbReference type="GO" id="GO:0005524">
    <property type="term" value="F:ATP binding"/>
    <property type="evidence" value="ECO:0007669"/>
    <property type="project" value="UniProtKB-KW"/>
</dbReference>
<evidence type="ECO:0000256" key="5">
    <source>
        <dbReference type="SAM" id="MobiDB-lite"/>
    </source>
</evidence>
<feature type="transmembrane region" description="Helical" evidence="6">
    <location>
        <begin position="119"/>
        <end position="140"/>
    </location>
</feature>
<keyword evidence="8" id="KW-1185">Reference proteome</keyword>
<keyword evidence="4" id="KW-0067">ATP-binding</keyword>
<comment type="caution">
    <text evidence="7">The sequence shown here is derived from an EMBL/GenBank/DDBJ whole genome shotgun (WGS) entry which is preliminary data.</text>
</comment>
<dbReference type="Proteomes" id="UP001237642">
    <property type="component" value="Unassembled WGS sequence"/>
</dbReference>
<dbReference type="InterPro" id="IPR000407">
    <property type="entry name" value="GDA1_CD39_NTPase"/>
</dbReference>
<dbReference type="CDD" id="cd24043">
    <property type="entry name" value="ASKHA_NBD_AtAPY7-like"/>
    <property type="match status" value="1"/>
</dbReference>
<evidence type="ECO:0000256" key="3">
    <source>
        <dbReference type="PIRSR" id="PIRSR600407-1"/>
    </source>
</evidence>
<sequence>MAFSRLAEILSAAASRLSVEKSSTSQYASPGLPPVDDSVHGVGFSRSRKKNLLRRASSLQDFSTYSQVDPEEGILNIGTERRSTQEKSLLVQRANGGASFSKEKATTGSPCMRKKWARVILVFLCLVLFAFLVFMVQFLYSNWSNGSPKFYVILDCGSTGTRVFVYKASANHNKDGGGLPILLSSLPEGLISTDKSQAGRAYNRMETMPGFDKLVHNVSGLTGAIKPLLQWAEKQIPQNAHRSTSIFLYATAGVRRLPSSDSDWLLNNAWLIMKNSSFLCQREWIKIISGMDEAFYGWIALNYHLSVLGTMPRKETYGALDLGGSSLQVTFENNEHIHNETSLQLNIGPVNHHLSAYSLSGYGLNDAFDKSVVYLLKRLPHITNADIASGNIVIEHPCLHSGYKEQYVCSQCTSLHRDDGSPFNGRGKMGKGGRPGISVQLIGAPNWGQCNLLAHIAVNLSEWSKNTPALNCKMDPCALPDNIPRPSGHFYGMSGFYVVYRFFELTSDSTLDDVLEKGREFCEKTWNVAKNSVAPQPFIEQYCFRAPYVVFLLREGLHIADSNVTIGSGSITWTLGVALLEAGKAFTTKIEIHTYNISWLKINPTVLFIILFASLVFLVCALLYVGNCTSKNLHRQYLPLSRHNSAPNTSVLNIPSPFRFKRWSPMNSGDGRVKTPLSPVATSWHRPFGSSLDFSSGIELNDSSLHPSSSSVVHSYSSGSLGQMQQIDSSNMGSVWSSQRSLMHLQSRRSQSREDLSSSLAEAHLTKT</sequence>